<dbReference type="Proteomes" id="UP000386281">
    <property type="component" value="Unassembled WGS sequence"/>
</dbReference>
<keyword evidence="3 8" id="KW-0378">Hydrolase</keyword>
<dbReference type="PANTHER" id="PTHR45953">
    <property type="entry name" value="IDURONATE 2-SULFATASE"/>
    <property type="match status" value="1"/>
</dbReference>
<proteinExistence type="inferred from homology"/>
<dbReference type="EC" id="3.1.6.6" evidence="8"/>
<evidence type="ECO:0000313" key="8">
    <source>
        <dbReference type="EMBL" id="VEW14643.1"/>
    </source>
</evidence>
<dbReference type="NCBIfam" id="TIGR03417">
    <property type="entry name" value="chol_sulfatase"/>
    <property type="match status" value="1"/>
</dbReference>
<reference evidence="7" key="2">
    <citation type="submission" date="2016-01" db="EMBL/GenBank/DDBJ databases">
        <authorList>
            <person name="Hong K.W."/>
        </authorList>
    </citation>
    <scope>NUCLEOTIDE SEQUENCE</scope>
    <source>
        <strain evidence="7">M40</strain>
    </source>
</reference>
<name>A0A161S315_9MICO</name>
<dbReference type="GO" id="GO:0005737">
    <property type="term" value="C:cytoplasm"/>
    <property type="evidence" value="ECO:0007669"/>
    <property type="project" value="TreeGrafter"/>
</dbReference>
<dbReference type="Gene3D" id="3.40.720.10">
    <property type="entry name" value="Alkaline Phosphatase, subunit A"/>
    <property type="match status" value="1"/>
</dbReference>
<dbReference type="InterPro" id="IPR024607">
    <property type="entry name" value="Sulfatase_CS"/>
</dbReference>
<dbReference type="PANTHER" id="PTHR45953:SF1">
    <property type="entry name" value="IDURONATE 2-SULFATASE"/>
    <property type="match status" value="1"/>
</dbReference>
<feature type="compositionally biased region" description="Basic and acidic residues" evidence="4">
    <location>
        <begin position="537"/>
        <end position="548"/>
    </location>
</feature>
<accession>A0A161S315</accession>
<dbReference type="Pfam" id="PF00884">
    <property type="entry name" value="Sulfatase"/>
    <property type="match status" value="1"/>
</dbReference>
<organism evidence="8 10">
    <name type="scientific">Brevibacterium casei</name>
    <dbReference type="NCBI Taxonomy" id="33889"/>
    <lineage>
        <taxon>Bacteria</taxon>
        <taxon>Bacillati</taxon>
        <taxon>Actinomycetota</taxon>
        <taxon>Actinomycetes</taxon>
        <taxon>Micrococcales</taxon>
        <taxon>Brevibacteriaceae</taxon>
        <taxon>Brevibacterium</taxon>
    </lineage>
</organism>
<gene>
    <name evidence="8" type="primary">betC</name>
    <name evidence="7" type="ORF">AVW13_04795</name>
    <name evidence="8" type="ORF">NCTC12391_02792</name>
</gene>
<dbReference type="GO" id="GO:0046872">
    <property type="term" value="F:metal ion binding"/>
    <property type="evidence" value="ECO:0007669"/>
    <property type="project" value="UniProtKB-KW"/>
</dbReference>
<evidence type="ECO:0000256" key="4">
    <source>
        <dbReference type="SAM" id="MobiDB-lite"/>
    </source>
</evidence>
<evidence type="ECO:0000256" key="1">
    <source>
        <dbReference type="ARBA" id="ARBA00008779"/>
    </source>
</evidence>
<reference evidence="9" key="1">
    <citation type="submission" date="2016-01" db="EMBL/GenBank/DDBJ databases">
        <title>Draft genome of Chromobacterium sp. F49.</title>
        <authorList>
            <person name="Hong K.W."/>
        </authorList>
    </citation>
    <scope>NUCLEOTIDE SEQUENCE [LARGE SCALE GENOMIC DNA]</scope>
    <source>
        <strain evidence="9">M40</strain>
    </source>
</reference>
<feature type="compositionally biased region" description="Basic and acidic residues" evidence="4">
    <location>
        <begin position="610"/>
        <end position="619"/>
    </location>
</feature>
<comment type="similarity">
    <text evidence="1">Belongs to the sulfatase family.</text>
</comment>
<evidence type="ECO:0000256" key="3">
    <source>
        <dbReference type="ARBA" id="ARBA00022801"/>
    </source>
</evidence>
<dbReference type="GeneID" id="99775037"/>
<dbReference type="RefSeq" id="WP_063248953.1">
    <property type="nucleotide sequence ID" value="NZ_CAACXN010000015.1"/>
</dbReference>
<dbReference type="STRING" id="33889.AVW13_04795"/>
<dbReference type="GO" id="GO:0047753">
    <property type="term" value="F:choline-sulfatase activity"/>
    <property type="evidence" value="ECO:0007669"/>
    <property type="project" value="UniProtKB-EC"/>
</dbReference>
<evidence type="ECO:0000313" key="9">
    <source>
        <dbReference type="Proteomes" id="UP000076612"/>
    </source>
</evidence>
<dbReference type="InterPro" id="IPR025863">
    <property type="entry name" value="Choline_sulf_C_dom"/>
</dbReference>
<dbReference type="InterPro" id="IPR017785">
    <property type="entry name" value="Choline-sulfatase"/>
</dbReference>
<dbReference type="PROSITE" id="PS00523">
    <property type="entry name" value="SULFATASE_1"/>
    <property type="match status" value="1"/>
</dbReference>
<feature type="domain" description="Sulfatase N-terminal" evidence="5">
    <location>
        <begin position="4"/>
        <end position="351"/>
    </location>
</feature>
<evidence type="ECO:0000313" key="10">
    <source>
        <dbReference type="Proteomes" id="UP000386281"/>
    </source>
</evidence>
<dbReference type="Pfam" id="PF12411">
    <property type="entry name" value="Choline_sulf_C"/>
    <property type="match status" value="1"/>
</dbReference>
<dbReference type="AlphaFoldDB" id="A0A161S315"/>
<evidence type="ECO:0000259" key="5">
    <source>
        <dbReference type="Pfam" id="PF00884"/>
    </source>
</evidence>
<protein>
    <submittedName>
        <fullName evidence="8">Choline-sulfatase</fullName>
        <ecNumber evidence="8">3.1.6.6</ecNumber>
    </submittedName>
</protein>
<dbReference type="SUPFAM" id="SSF53649">
    <property type="entry name" value="Alkaline phosphatase-like"/>
    <property type="match status" value="1"/>
</dbReference>
<dbReference type="EMBL" id="LQQR01000004">
    <property type="protein sequence ID" value="KZE23203.1"/>
    <property type="molecule type" value="Genomic_DNA"/>
</dbReference>
<dbReference type="InterPro" id="IPR017850">
    <property type="entry name" value="Alkaline_phosphatase_core_sf"/>
</dbReference>
<evidence type="ECO:0000259" key="6">
    <source>
        <dbReference type="Pfam" id="PF12411"/>
    </source>
</evidence>
<reference evidence="8 10" key="3">
    <citation type="submission" date="2019-02" db="EMBL/GenBank/DDBJ databases">
        <authorList>
            <consortium name="Pathogen Informatics"/>
        </authorList>
    </citation>
    <scope>NUCLEOTIDE SEQUENCE [LARGE SCALE GENOMIC DNA]</scope>
    <source>
        <strain evidence="8 10">3012STDY7078520</strain>
    </source>
</reference>
<evidence type="ECO:0000313" key="7">
    <source>
        <dbReference type="EMBL" id="KZE23203.1"/>
    </source>
</evidence>
<dbReference type="EMBL" id="CAACXN010000015">
    <property type="protein sequence ID" value="VEW14643.1"/>
    <property type="molecule type" value="Genomic_DNA"/>
</dbReference>
<feature type="region of interest" description="Disordered" evidence="4">
    <location>
        <begin position="517"/>
        <end position="548"/>
    </location>
</feature>
<feature type="region of interest" description="Disordered" evidence="4">
    <location>
        <begin position="562"/>
        <end position="619"/>
    </location>
</feature>
<dbReference type="InterPro" id="IPR000917">
    <property type="entry name" value="Sulfatase_N"/>
</dbReference>
<feature type="domain" description="Choline sulfatase enzyme C-terminal" evidence="6">
    <location>
        <begin position="465"/>
        <end position="498"/>
    </location>
</feature>
<dbReference type="Proteomes" id="UP000076612">
    <property type="component" value="Unassembled WGS sequence"/>
</dbReference>
<keyword evidence="2" id="KW-0479">Metal-binding</keyword>
<sequence length="619" mass="67730">MQPPNIVVIQADQMAAEALGAYGNEAALTPHIDELAESGAVFDRAYCTTPLCAPSRASMMTGRMPSEIDCLDNGDDFAASVPTFAHRLRKLGYHTALIGRMHFIGPDQHHGFEERLTTDVYPADLDMVPDWTRPLHDRLQWYHEADPVFTAGAATANVQQDFDDEVIFRTLRHLGDRKRANQAAGEDQPFLMVTSFIHPHDPYEPPREHWDRFAEAAIPDPAHPEVPDPAVDPHSHRLRTMSGLDERAPLLEDVRRARRAYYAAVSYIDDHVGAITARLRDLGLDANTVVIVTSDHGDMLGEKGLWYKMSPYEQSSRVPLIVSGPAEVVLPGRYADPVSLLDLAPTLVEIAHTGTGGAAHHADRGLSGLSLLESARREAAGEQGPGDRDILIEYFAEGTYRPQVTIVRGTLKLTVCPGDPDLLFDLADDPDELHNRADSPEYAEAVAQLRTAIAARCDLEVIEDHVLASQRSRHLVADALRVGHVRHWDFEPTVDNGYVRGDFWAAFRFGKIPDLREQTAGRGPDVRGPAFTRRPAAARDSEVEGVGRGDDFAQRREELLPALAGPAGGEPVGDLALPLTGIDEQPLPGRREVHGPPSRVMGRGGGGDESGVRGGRDEP</sequence>
<evidence type="ECO:0000256" key="2">
    <source>
        <dbReference type="ARBA" id="ARBA00022723"/>
    </source>
</evidence>